<feature type="compositionally biased region" description="Polar residues" evidence="4">
    <location>
        <begin position="21"/>
        <end position="32"/>
    </location>
</feature>
<keyword evidence="7" id="KW-1185">Reference proteome</keyword>
<evidence type="ECO:0000313" key="6">
    <source>
        <dbReference type="EMBL" id="MFB0834696.1"/>
    </source>
</evidence>
<name>A0ABV4UN46_9MICC</name>
<evidence type="ECO:0000256" key="2">
    <source>
        <dbReference type="ARBA" id="ARBA00023125"/>
    </source>
</evidence>
<dbReference type="SMART" id="SM00421">
    <property type="entry name" value="HTH_LUXR"/>
    <property type="match status" value="1"/>
</dbReference>
<keyword evidence="3" id="KW-0804">Transcription</keyword>
<feature type="domain" description="HTH luxR-type" evidence="5">
    <location>
        <begin position="306"/>
        <end position="371"/>
    </location>
</feature>
<dbReference type="PRINTS" id="PR00038">
    <property type="entry name" value="HTHLUXR"/>
</dbReference>
<dbReference type="InterPro" id="IPR036388">
    <property type="entry name" value="WH-like_DNA-bd_sf"/>
</dbReference>
<evidence type="ECO:0000256" key="3">
    <source>
        <dbReference type="ARBA" id="ARBA00023163"/>
    </source>
</evidence>
<evidence type="ECO:0000256" key="4">
    <source>
        <dbReference type="SAM" id="MobiDB-lite"/>
    </source>
</evidence>
<gene>
    <name evidence="6" type="ORF">ACETWP_08860</name>
</gene>
<evidence type="ECO:0000259" key="5">
    <source>
        <dbReference type="PROSITE" id="PS50043"/>
    </source>
</evidence>
<dbReference type="EMBL" id="JBHDLJ010000006">
    <property type="protein sequence ID" value="MFB0834696.1"/>
    <property type="molecule type" value="Genomic_DNA"/>
</dbReference>
<proteinExistence type="predicted"/>
<evidence type="ECO:0000256" key="1">
    <source>
        <dbReference type="ARBA" id="ARBA00023015"/>
    </source>
</evidence>
<dbReference type="PROSITE" id="PS50043">
    <property type="entry name" value="HTH_LUXR_2"/>
    <property type="match status" value="1"/>
</dbReference>
<dbReference type="InterPro" id="IPR000792">
    <property type="entry name" value="Tscrpt_reg_LuxR_C"/>
</dbReference>
<dbReference type="Proteomes" id="UP001575652">
    <property type="component" value="Unassembled WGS sequence"/>
</dbReference>
<keyword evidence="1" id="KW-0805">Transcription regulation</keyword>
<sequence>MNPAIRFDLREGSMVPHQNPVADSTSSGSPDQGGSADRARTSASRPVLELPADVRATAELGDVVSSVLIGAAGVEDVLRQLQRIVPYDAAMLSAYDPVKGKHRCLARVGYDDRVASFANTDYLSCPSYRVSVDSSLPMRWRDFPFDFHGLATYADVLQPAGFAEGATTALRRSGTIDQVGMLVMSQRDLGGIDDERRGILSAVAPMLARIVDDRGRLRLLRAKFEPSARAAVVTADGDHRPLDADAARLCQEAPGLIQSAVDMFGTDAVARSGYVFHDGGWWRVVMTRGDDASLPRPEVVVVVAEPGAPPAGLTRRELQVLTLMADGLANAEIASRLVLSVRTVTTHVEHILGKLRRPSRAGCAARTESEGLRLLG</sequence>
<protein>
    <submittedName>
        <fullName evidence="6">Response regulator transcription factor</fullName>
    </submittedName>
</protein>
<comment type="caution">
    <text evidence="6">The sequence shown here is derived from an EMBL/GenBank/DDBJ whole genome shotgun (WGS) entry which is preliminary data.</text>
</comment>
<feature type="region of interest" description="Disordered" evidence="4">
    <location>
        <begin position="7"/>
        <end position="46"/>
    </location>
</feature>
<accession>A0ABV4UN46</accession>
<keyword evidence="2" id="KW-0238">DNA-binding</keyword>
<dbReference type="SUPFAM" id="SSF46894">
    <property type="entry name" value="C-terminal effector domain of the bipartite response regulators"/>
    <property type="match status" value="1"/>
</dbReference>
<dbReference type="Gene3D" id="1.10.10.10">
    <property type="entry name" value="Winged helix-like DNA-binding domain superfamily/Winged helix DNA-binding domain"/>
    <property type="match status" value="1"/>
</dbReference>
<evidence type="ECO:0000313" key="7">
    <source>
        <dbReference type="Proteomes" id="UP001575652"/>
    </source>
</evidence>
<organism evidence="6 7">
    <name type="scientific">Arthrobacter halodurans</name>
    <dbReference type="NCBI Taxonomy" id="516699"/>
    <lineage>
        <taxon>Bacteria</taxon>
        <taxon>Bacillati</taxon>
        <taxon>Actinomycetota</taxon>
        <taxon>Actinomycetes</taxon>
        <taxon>Micrococcales</taxon>
        <taxon>Micrococcaceae</taxon>
        <taxon>Arthrobacter</taxon>
    </lineage>
</organism>
<dbReference type="CDD" id="cd06170">
    <property type="entry name" value="LuxR_C_like"/>
    <property type="match status" value="1"/>
</dbReference>
<reference evidence="6 7" key="1">
    <citation type="submission" date="2024-09" db="EMBL/GenBank/DDBJ databases">
        <authorList>
            <person name="Salinas-Garcia M.A."/>
            <person name="Prieme A."/>
        </authorList>
    </citation>
    <scope>NUCLEOTIDE SEQUENCE [LARGE SCALE GENOMIC DNA]</scope>
    <source>
        <strain evidence="6 7">DSM 21081</strain>
    </source>
</reference>
<dbReference type="InterPro" id="IPR016032">
    <property type="entry name" value="Sig_transdc_resp-reg_C-effctor"/>
</dbReference>
<dbReference type="Pfam" id="PF00196">
    <property type="entry name" value="GerE"/>
    <property type="match status" value="1"/>
</dbReference>
<dbReference type="PROSITE" id="PS00622">
    <property type="entry name" value="HTH_LUXR_1"/>
    <property type="match status" value="1"/>
</dbReference>
<dbReference type="PANTHER" id="PTHR44688:SF16">
    <property type="entry name" value="DNA-BINDING TRANSCRIPTIONAL ACTIVATOR DEVR_DOSR"/>
    <property type="match status" value="1"/>
</dbReference>
<dbReference type="PANTHER" id="PTHR44688">
    <property type="entry name" value="DNA-BINDING TRANSCRIPTIONAL ACTIVATOR DEVR_DOSR"/>
    <property type="match status" value="1"/>
</dbReference>
<dbReference type="RefSeq" id="WP_373971871.1">
    <property type="nucleotide sequence ID" value="NZ_JBHDLJ010000006.1"/>
</dbReference>